<evidence type="ECO:0000313" key="3">
    <source>
        <dbReference type="EMBL" id="RIV84682.1"/>
    </source>
</evidence>
<proteinExistence type="predicted"/>
<dbReference type="SUPFAM" id="SSF74653">
    <property type="entry name" value="TolA/TonB C-terminal domain"/>
    <property type="match status" value="1"/>
</dbReference>
<dbReference type="Proteomes" id="UP000286576">
    <property type="component" value="Unassembled WGS sequence"/>
</dbReference>
<dbReference type="EMBL" id="QXFL01000006">
    <property type="protein sequence ID" value="RIV84682.1"/>
    <property type="molecule type" value="Genomic_DNA"/>
</dbReference>
<keyword evidence="1" id="KW-0732">Signal</keyword>
<feature type="domain" description="TonB C-terminal" evidence="2">
    <location>
        <begin position="230"/>
        <end position="306"/>
    </location>
</feature>
<gene>
    <name evidence="3" type="ORF">D2V07_14025</name>
</gene>
<keyword evidence="4" id="KW-1185">Reference proteome</keyword>
<evidence type="ECO:0000259" key="2">
    <source>
        <dbReference type="Pfam" id="PF03544"/>
    </source>
</evidence>
<evidence type="ECO:0000313" key="4">
    <source>
        <dbReference type="Proteomes" id="UP000286576"/>
    </source>
</evidence>
<evidence type="ECO:0000256" key="1">
    <source>
        <dbReference type="SAM" id="SignalP"/>
    </source>
</evidence>
<feature type="chain" id="PRO_5019464266" description="TonB C-terminal domain-containing protein" evidence="1">
    <location>
        <begin position="31"/>
        <end position="310"/>
    </location>
</feature>
<dbReference type="GO" id="GO:0055085">
    <property type="term" value="P:transmembrane transport"/>
    <property type="evidence" value="ECO:0007669"/>
    <property type="project" value="InterPro"/>
</dbReference>
<reference evidence="3 4" key="1">
    <citation type="submission" date="2018-08" db="EMBL/GenBank/DDBJ databases">
        <title>Erythrobacter zhengii sp.nov., a bacterium isolated from deep-sea sediment.</title>
        <authorList>
            <person name="Fang C."/>
            <person name="Wu Y.-H."/>
            <person name="Sun C."/>
            <person name="Wang H."/>
            <person name="Cheng H."/>
            <person name="Meng F.-X."/>
            <person name="Wang C.-S."/>
            <person name="Xu X.-W."/>
        </authorList>
    </citation>
    <scope>NUCLEOTIDE SEQUENCE [LARGE SCALE GENOMIC DNA]</scope>
    <source>
        <strain evidence="3 4">V18</strain>
    </source>
</reference>
<comment type="caution">
    <text evidence="3">The sequence shown here is derived from an EMBL/GenBank/DDBJ whole genome shotgun (WGS) entry which is preliminary data.</text>
</comment>
<accession>A0A418NQB7</accession>
<organism evidence="3 4">
    <name type="scientific">Aurantiacibacter zhengii</name>
    <dbReference type="NCBI Taxonomy" id="2307003"/>
    <lineage>
        <taxon>Bacteria</taxon>
        <taxon>Pseudomonadati</taxon>
        <taxon>Pseudomonadota</taxon>
        <taxon>Alphaproteobacteria</taxon>
        <taxon>Sphingomonadales</taxon>
        <taxon>Erythrobacteraceae</taxon>
        <taxon>Aurantiacibacter</taxon>
    </lineage>
</organism>
<feature type="signal peptide" evidence="1">
    <location>
        <begin position="1"/>
        <end position="30"/>
    </location>
</feature>
<dbReference type="AlphaFoldDB" id="A0A418NQB7"/>
<sequence>MAIKVAPMSLIRMIPVAAMSVVLVSQPAAAQDGRVLAPSSHWELNYDDDSCVLRRGFGSEGEGVFFELRQFAPGLSYQMLLVSPDLAVGDESPTIRYGSDGDSWKPRDAVIVEYDGGLEGVLLGDSMLSTATKAELRDLDEDERTLRYQALAMDMAALSDRESSVETITVGEVFGEDVTLRTGSMKPPMDAMRECTGEMERRWGFDPAVQQTLSRHATPRNGHRLARRVQQVYPRAMRNTNQSARLRIRLDIDEQGSVTGCHFQLPVEQEAFREDACNSLMPAQFEPALDADGNPVASYWTTAISYLMSW</sequence>
<dbReference type="InterPro" id="IPR037682">
    <property type="entry name" value="TonB_C"/>
</dbReference>
<dbReference type="Gene3D" id="3.30.1150.10">
    <property type="match status" value="1"/>
</dbReference>
<protein>
    <recommendedName>
        <fullName evidence="2">TonB C-terminal domain-containing protein</fullName>
    </recommendedName>
</protein>
<dbReference type="Pfam" id="PF03544">
    <property type="entry name" value="TonB_C"/>
    <property type="match status" value="1"/>
</dbReference>
<name>A0A418NQB7_9SPHN</name>